<reference evidence="2 3" key="1">
    <citation type="submission" date="2021-01" db="EMBL/GenBank/DDBJ databases">
        <title>Genomic Encyclopedia of Type Strains, Phase IV (KMG-IV): sequencing the most valuable type-strain genomes for metagenomic binning, comparative biology and taxonomic classification.</title>
        <authorList>
            <person name="Goeker M."/>
        </authorList>
    </citation>
    <scope>NUCLEOTIDE SEQUENCE [LARGE SCALE GENOMIC DNA]</scope>
    <source>
        <strain evidence="2 3">DSM 25540</strain>
    </source>
</reference>
<proteinExistence type="predicted"/>
<evidence type="ECO:0000313" key="2">
    <source>
        <dbReference type="EMBL" id="MBM7632190.1"/>
    </source>
</evidence>
<protein>
    <submittedName>
        <fullName evidence="2">Glycosyltransferase involved in cell wall biosynthesis</fullName>
    </submittedName>
</protein>
<comment type="caution">
    <text evidence="2">The sequence shown here is derived from an EMBL/GenBank/DDBJ whole genome shotgun (WGS) entry which is preliminary data.</text>
</comment>
<name>A0ABS2P9Y5_9BACL</name>
<dbReference type="EMBL" id="JAFBEC010000003">
    <property type="protein sequence ID" value="MBM7632190.1"/>
    <property type="molecule type" value="Genomic_DNA"/>
</dbReference>
<gene>
    <name evidence="2" type="ORF">JOD17_001283</name>
</gene>
<dbReference type="RefSeq" id="WP_204696315.1">
    <property type="nucleotide sequence ID" value="NZ_JAFBEC010000003.1"/>
</dbReference>
<dbReference type="Proteomes" id="UP000741863">
    <property type="component" value="Unassembled WGS sequence"/>
</dbReference>
<organism evidence="2 3">
    <name type="scientific">Geomicrobium sediminis</name>
    <dbReference type="NCBI Taxonomy" id="1347788"/>
    <lineage>
        <taxon>Bacteria</taxon>
        <taxon>Bacillati</taxon>
        <taxon>Bacillota</taxon>
        <taxon>Bacilli</taxon>
        <taxon>Bacillales</taxon>
        <taxon>Geomicrobium</taxon>
    </lineage>
</organism>
<accession>A0ABS2P9Y5</accession>
<feature type="domain" description="Spore protein YkvP/CgeB glycosyl transferase-like" evidence="1">
    <location>
        <begin position="181"/>
        <end position="292"/>
    </location>
</feature>
<dbReference type="Pfam" id="PF13524">
    <property type="entry name" value="Glyco_trans_1_2"/>
    <property type="match status" value="1"/>
</dbReference>
<sequence length="306" mass="35761">MKLLFIARDTSSYIDRNYHYLEKALRLHCDQFATHRTSGHIAHILNGLTFRPDFILVVNDLGGSFFPRVRGLRQCQIPTGLIVNDVHRHTKLRESHLQSEQYTAIFSVVHDAFQKRYPSYADTFHWLPHFVNTNLFYPGEMKRYDLLLTGAVNETYPFRQAVKRQLEHDQRFHYLPHPGYQSTTNDVAGAGYAKRLREAKISFACPSIYEYPVKKYYEILASQTLLLAPVCEELLRLGFVPGKHFVEADHKTVAEQAYLWLEDEQKRKEVARAGSQFVYEQHSLKKRVNQLLTIIKKEVNKYGKDR</sequence>
<dbReference type="SUPFAM" id="SSF53756">
    <property type="entry name" value="UDP-Glycosyltransferase/glycogen phosphorylase"/>
    <property type="match status" value="1"/>
</dbReference>
<evidence type="ECO:0000259" key="1">
    <source>
        <dbReference type="Pfam" id="PF13524"/>
    </source>
</evidence>
<keyword evidence="3" id="KW-1185">Reference proteome</keyword>
<evidence type="ECO:0000313" key="3">
    <source>
        <dbReference type="Proteomes" id="UP000741863"/>
    </source>
</evidence>
<dbReference type="InterPro" id="IPR055259">
    <property type="entry name" value="YkvP/CgeB_Glyco_trans-like"/>
</dbReference>